<feature type="domain" description="Urease alpha-subunit N-terminal" evidence="3">
    <location>
        <begin position="30"/>
        <end position="90"/>
    </location>
</feature>
<dbReference type="InParanoid" id="A0A0C2ZEL5"/>
<sequence>MVYPSLSQCSWSHQVKPFETGWARRLASKDCNGALDLAIINAVIVDWTGIYQADIGVRDGIIVGTGKPGNPDDLDCVDPCLVIGFSAEVIASERLIITAHAIDPHVLYILSPKPLRYDDNDQGRDRLEQGYQGNDVHVKPILYLAYVGCNRWSPNEFC</sequence>
<feature type="non-terminal residue" evidence="4">
    <location>
        <position position="158"/>
    </location>
</feature>
<dbReference type="AlphaFoldDB" id="A0A0C2ZEL5"/>
<dbReference type="Gene3D" id="3.20.20.140">
    <property type="entry name" value="Metal-dependent hydrolases"/>
    <property type="match status" value="1"/>
</dbReference>
<evidence type="ECO:0000313" key="4">
    <source>
        <dbReference type="EMBL" id="KIM51382.1"/>
    </source>
</evidence>
<dbReference type="PANTHER" id="PTHR33569">
    <property type="entry name" value="UREASE"/>
    <property type="match status" value="1"/>
</dbReference>
<dbReference type="SUPFAM" id="SSF51338">
    <property type="entry name" value="Composite domain of metallo-dependent hydrolases"/>
    <property type="match status" value="1"/>
</dbReference>
<dbReference type="EMBL" id="KN822262">
    <property type="protein sequence ID" value="KIM51382.1"/>
    <property type="molecule type" value="Genomic_DNA"/>
</dbReference>
<dbReference type="InterPro" id="IPR050069">
    <property type="entry name" value="Urease_subunit"/>
</dbReference>
<reference evidence="5" key="2">
    <citation type="submission" date="2015-01" db="EMBL/GenBank/DDBJ databases">
        <title>Evolutionary Origins and Diversification of the Mycorrhizal Mutualists.</title>
        <authorList>
            <consortium name="DOE Joint Genome Institute"/>
            <consortium name="Mycorrhizal Genomics Consortium"/>
            <person name="Kohler A."/>
            <person name="Kuo A."/>
            <person name="Nagy L.G."/>
            <person name="Floudas D."/>
            <person name="Copeland A."/>
            <person name="Barry K.W."/>
            <person name="Cichocki N."/>
            <person name="Veneault-Fourrey C."/>
            <person name="LaButti K."/>
            <person name="Lindquist E.A."/>
            <person name="Lipzen A."/>
            <person name="Lundell T."/>
            <person name="Morin E."/>
            <person name="Murat C."/>
            <person name="Riley R."/>
            <person name="Ohm R."/>
            <person name="Sun H."/>
            <person name="Tunlid A."/>
            <person name="Henrissat B."/>
            <person name="Grigoriev I.V."/>
            <person name="Hibbett D.S."/>
            <person name="Martin F."/>
        </authorList>
    </citation>
    <scope>NUCLEOTIDE SEQUENCE [LARGE SCALE GENOMIC DNA]</scope>
    <source>
        <strain evidence="5">Foug A</strain>
    </source>
</reference>
<dbReference type="InterPro" id="IPR011059">
    <property type="entry name" value="Metal-dep_hydrolase_composite"/>
</dbReference>
<keyword evidence="5" id="KW-1185">Reference proteome</keyword>
<dbReference type="Pfam" id="PF00449">
    <property type="entry name" value="Urease_alpha"/>
    <property type="match status" value="1"/>
</dbReference>
<accession>A0A0C2ZEL5</accession>
<dbReference type="Gene3D" id="2.30.40.10">
    <property type="entry name" value="Urease, subunit C, domain 1"/>
    <property type="match status" value="1"/>
</dbReference>
<organism evidence="4 5">
    <name type="scientific">Scleroderma citrinum Foug A</name>
    <dbReference type="NCBI Taxonomy" id="1036808"/>
    <lineage>
        <taxon>Eukaryota</taxon>
        <taxon>Fungi</taxon>
        <taxon>Dikarya</taxon>
        <taxon>Basidiomycota</taxon>
        <taxon>Agaricomycotina</taxon>
        <taxon>Agaricomycetes</taxon>
        <taxon>Agaricomycetidae</taxon>
        <taxon>Boletales</taxon>
        <taxon>Sclerodermatineae</taxon>
        <taxon>Sclerodermataceae</taxon>
        <taxon>Scleroderma</taxon>
    </lineage>
</organism>
<dbReference type="GO" id="GO:0046872">
    <property type="term" value="F:metal ion binding"/>
    <property type="evidence" value="ECO:0007669"/>
    <property type="project" value="UniProtKB-KW"/>
</dbReference>
<reference evidence="4 5" key="1">
    <citation type="submission" date="2014-04" db="EMBL/GenBank/DDBJ databases">
        <authorList>
            <consortium name="DOE Joint Genome Institute"/>
            <person name="Kuo A."/>
            <person name="Kohler A."/>
            <person name="Nagy L.G."/>
            <person name="Floudas D."/>
            <person name="Copeland A."/>
            <person name="Barry K.W."/>
            <person name="Cichocki N."/>
            <person name="Veneault-Fourrey C."/>
            <person name="LaButti K."/>
            <person name="Lindquist E.A."/>
            <person name="Lipzen A."/>
            <person name="Lundell T."/>
            <person name="Morin E."/>
            <person name="Murat C."/>
            <person name="Sun H."/>
            <person name="Tunlid A."/>
            <person name="Henrissat B."/>
            <person name="Grigoriev I.V."/>
            <person name="Hibbett D.S."/>
            <person name="Martin F."/>
            <person name="Nordberg H.P."/>
            <person name="Cantor M.N."/>
            <person name="Hua S.X."/>
        </authorList>
    </citation>
    <scope>NUCLEOTIDE SEQUENCE [LARGE SCALE GENOMIC DNA]</scope>
    <source>
        <strain evidence="4 5">Foug A</strain>
    </source>
</reference>
<name>A0A0C2ZEL5_9AGAM</name>
<gene>
    <name evidence="4" type="ORF">SCLCIDRAFT_1224570</name>
</gene>
<keyword evidence="1" id="KW-0479">Metal-binding</keyword>
<keyword evidence="2" id="KW-0378">Hydrolase</keyword>
<dbReference type="InterPro" id="IPR011612">
    <property type="entry name" value="Urease_alpha_N_dom"/>
</dbReference>
<dbReference type="STRING" id="1036808.A0A0C2ZEL5"/>
<protein>
    <recommendedName>
        <fullName evidence="3">Urease alpha-subunit N-terminal domain-containing protein</fullName>
    </recommendedName>
</protein>
<evidence type="ECO:0000313" key="5">
    <source>
        <dbReference type="Proteomes" id="UP000053989"/>
    </source>
</evidence>
<evidence type="ECO:0000259" key="3">
    <source>
        <dbReference type="Pfam" id="PF00449"/>
    </source>
</evidence>
<evidence type="ECO:0000256" key="2">
    <source>
        <dbReference type="ARBA" id="ARBA00022801"/>
    </source>
</evidence>
<proteinExistence type="predicted"/>
<dbReference type="Proteomes" id="UP000053989">
    <property type="component" value="Unassembled WGS sequence"/>
</dbReference>
<dbReference type="OrthoDB" id="1708534at2759"/>
<dbReference type="GO" id="GO:0016810">
    <property type="term" value="F:hydrolase activity, acting on carbon-nitrogen (but not peptide) bonds"/>
    <property type="evidence" value="ECO:0007669"/>
    <property type="project" value="InterPro"/>
</dbReference>
<dbReference type="PANTHER" id="PTHR33569:SF1">
    <property type="entry name" value="UREASE"/>
    <property type="match status" value="1"/>
</dbReference>
<evidence type="ECO:0000256" key="1">
    <source>
        <dbReference type="ARBA" id="ARBA00022723"/>
    </source>
</evidence>
<dbReference type="HOGENOM" id="CLU_1673517_0_0_1"/>